<dbReference type="SFLD" id="SFLDG01129">
    <property type="entry name" value="C1.5:_HAD__Beta-PGM__Phosphata"/>
    <property type="match status" value="1"/>
</dbReference>
<proteinExistence type="predicted"/>
<sequence length="223" mass="23345">MTESTQSSANTFNNAVLFDLDGVLLDSREAMRRAILGTATAALGRRVDESLLGPDLDRLPHYESLAHLGVLDKETAFGAVWETALAVATRDTVLFRGAVNVLRTLRARGSAIGVVTMQPRTRLAWLVPEELSSLFHVVVGWGDAEPKPSGAGIALALEHLEVHPARACFVGDSPTDIAAATAAGVPSIGAAWGYTGSSLADHHPTVLVHALSDVPAAVAKVLG</sequence>
<evidence type="ECO:0000313" key="1">
    <source>
        <dbReference type="EMBL" id="MBB5121233.1"/>
    </source>
</evidence>
<dbReference type="Gene3D" id="3.40.50.1000">
    <property type="entry name" value="HAD superfamily/HAD-like"/>
    <property type="match status" value="1"/>
</dbReference>
<organism evidence="1 2">
    <name type="scientific">Streptomyces eurocidicus</name>
    <name type="common">Streptoverticillium eurocidicus</name>
    <dbReference type="NCBI Taxonomy" id="66423"/>
    <lineage>
        <taxon>Bacteria</taxon>
        <taxon>Bacillati</taxon>
        <taxon>Actinomycetota</taxon>
        <taxon>Actinomycetes</taxon>
        <taxon>Kitasatosporales</taxon>
        <taxon>Streptomycetaceae</taxon>
        <taxon>Streptomyces</taxon>
    </lineage>
</organism>
<dbReference type="RefSeq" id="WP_102919527.1">
    <property type="nucleotide sequence ID" value="NZ_JACHJF010000017.1"/>
</dbReference>
<evidence type="ECO:0000313" key="2">
    <source>
        <dbReference type="Proteomes" id="UP000528608"/>
    </source>
</evidence>
<dbReference type="Gene3D" id="1.10.150.240">
    <property type="entry name" value="Putative phosphatase, domain 2"/>
    <property type="match status" value="1"/>
</dbReference>
<dbReference type="InterPro" id="IPR050155">
    <property type="entry name" value="HAD-like_hydrolase_sf"/>
</dbReference>
<dbReference type="SUPFAM" id="SSF56784">
    <property type="entry name" value="HAD-like"/>
    <property type="match status" value="1"/>
</dbReference>
<dbReference type="PANTHER" id="PTHR43434:SF1">
    <property type="entry name" value="PHOSPHOGLYCOLATE PHOSPHATASE"/>
    <property type="match status" value="1"/>
</dbReference>
<dbReference type="AlphaFoldDB" id="A0A7W8F2Z4"/>
<dbReference type="Proteomes" id="UP000528608">
    <property type="component" value="Unassembled WGS sequence"/>
</dbReference>
<accession>A0A7W8F2Z4</accession>
<dbReference type="PANTHER" id="PTHR43434">
    <property type="entry name" value="PHOSPHOGLYCOLATE PHOSPHATASE"/>
    <property type="match status" value="1"/>
</dbReference>
<name>A0A7W8F2Z4_STREU</name>
<dbReference type="GO" id="GO:0008967">
    <property type="term" value="F:phosphoglycolate phosphatase activity"/>
    <property type="evidence" value="ECO:0007669"/>
    <property type="project" value="TreeGrafter"/>
</dbReference>
<reference evidence="1 2" key="1">
    <citation type="submission" date="2020-08" db="EMBL/GenBank/DDBJ databases">
        <title>Genomic Encyclopedia of Type Strains, Phase III (KMG-III): the genomes of soil and plant-associated and newly described type strains.</title>
        <authorList>
            <person name="Whitman W."/>
        </authorList>
    </citation>
    <scope>NUCLEOTIDE SEQUENCE [LARGE SCALE GENOMIC DNA]</scope>
    <source>
        <strain evidence="1 2">CECT 3259</strain>
    </source>
</reference>
<dbReference type="SFLD" id="SFLDS00003">
    <property type="entry name" value="Haloacid_Dehalogenase"/>
    <property type="match status" value="1"/>
</dbReference>
<dbReference type="InterPro" id="IPR023198">
    <property type="entry name" value="PGP-like_dom2"/>
</dbReference>
<keyword evidence="1" id="KW-0378">Hydrolase</keyword>
<dbReference type="GO" id="GO:0006281">
    <property type="term" value="P:DNA repair"/>
    <property type="evidence" value="ECO:0007669"/>
    <property type="project" value="TreeGrafter"/>
</dbReference>
<protein>
    <submittedName>
        <fullName evidence="1">HAD superfamily hydrolase (TIGR01509 family)</fullName>
    </submittedName>
</protein>
<dbReference type="EMBL" id="JACHJF010000017">
    <property type="protein sequence ID" value="MBB5121233.1"/>
    <property type="molecule type" value="Genomic_DNA"/>
</dbReference>
<dbReference type="OrthoDB" id="9793014at2"/>
<dbReference type="Pfam" id="PF00702">
    <property type="entry name" value="Hydrolase"/>
    <property type="match status" value="1"/>
</dbReference>
<gene>
    <name evidence="1" type="ORF">FHS36_004687</name>
</gene>
<dbReference type="InterPro" id="IPR036412">
    <property type="entry name" value="HAD-like_sf"/>
</dbReference>
<dbReference type="InterPro" id="IPR023214">
    <property type="entry name" value="HAD_sf"/>
</dbReference>
<comment type="caution">
    <text evidence="1">The sequence shown here is derived from an EMBL/GenBank/DDBJ whole genome shotgun (WGS) entry which is preliminary data.</text>
</comment>